<evidence type="ECO:0000256" key="4">
    <source>
        <dbReference type="ARBA" id="ARBA00022989"/>
    </source>
</evidence>
<keyword evidence="10" id="KW-1185">Reference proteome</keyword>
<evidence type="ECO:0000313" key="10">
    <source>
        <dbReference type="Proteomes" id="UP000443070"/>
    </source>
</evidence>
<reference evidence="7" key="1">
    <citation type="submission" date="2012-11" db="EMBL/GenBank/DDBJ databases">
        <title>Dependencies among metagenomic species, viruses, plasmids and units of genetic variation.</title>
        <authorList>
            <person name="Nielsen H.B."/>
            <person name="Almeida M."/>
            <person name="Juncker A.S."/>
            <person name="Rasmussen S."/>
            <person name="Li J."/>
            <person name="Sunagawa S."/>
            <person name="Plichta D."/>
            <person name="Gautier L."/>
            <person name="Le Chatelier E."/>
            <person name="Peletier E."/>
            <person name="Bonde I."/>
            <person name="Nielsen T."/>
            <person name="Manichanh C."/>
            <person name="Arumugam M."/>
            <person name="Batto J."/>
            <person name="Santos M.B.Q.D."/>
            <person name="Blom N."/>
            <person name="Borruel N."/>
            <person name="Burgdorf K.S."/>
            <person name="Boumezbeur F."/>
            <person name="Casellas F."/>
            <person name="Dore J."/>
            <person name="Guarner F."/>
            <person name="Hansen T."/>
            <person name="Hildebrand F."/>
            <person name="Kaas R.S."/>
            <person name="Kennedy S."/>
            <person name="Kristiansen K."/>
            <person name="Kultima J.R."/>
            <person name="Leonard P."/>
            <person name="Levenez F."/>
            <person name="Lund O."/>
            <person name="Moumen B."/>
            <person name="Le Paslier D."/>
            <person name="Pons N."/>
            <person name="Pedersen O."/>
            <person name="Prifti E."/>
            <person name="Qin J."/>
            <person name="Raes J."/>
            <person name="Tap J."/>
            <person name="Tims S."/>
            <person name="Ussery D.W."/>
            <person name="Yamada T."/>
            <person name="MetaHit consortium"/>
            <person name="Renault P."/>
            <person name="Sicheritz-Ponten T."/>
            <person name="Bork P."/>
            <person name="Wang J."/>
            <person name="Brunak S."/>
            <person name="Ehrlich S.D."/>
        </authorList>
    </citation>
    <scope>NUCLEOTIDE SEQUENCE [LARGE SCALE GENOMIC DNA]</scope>
</reference>
<dbReference type="InterPro" id="IPR001851">
    <property type="entry name" value="ABC_transp_permease"/>
</dbReference>
<evidence type="ECO:0000256" key="5">
    <source>
        <dbReference type="ARBA" id="ARBA00023136"/>
    </source>
</evidence>
<reference evidence="10 11" key="2">
    <citation type="journal article" date="2019" name="Nat. Med.">
        <title>A library of human gut bacterial isolates paired with longitudinal multiomics data enables mechanistic microbiome research.</title>
        <authorList>
            <person name="Poyet M."/>
            <person name="Groussin M."/>
            <person name="Gibbons S.M."/>
            <person name="Avila-Pacheco J."/>
            <person name="Jiang X."/>
            <person name="Kearney S.M."/>
            <person name="Perrotta A.R."/>
            <person name="Berdy B."/>
            <person name="Zhao S."/>
            <person name="Lieberman T.D."/>
            <person name="Swanson P.K."/>
            <person name="Smith M."/>
            <person name="Roesemann S."/>
            <person name="Alexander J.E."/>
            <person name="Rich S.A."/>
            <person name="Livny J."/>
            <person name="Vlamakis H."/>
            <person name="Clish C."/>
            <person name="Bullock K."/>
            <person name="Deik A."/>
            <person name="Scott J."/>
            <person name="Pierce K.A."/>
            <person name="Xavier R.J."/>
            <person name="Alm E.J."/>
        </authorList>
    </citation>
    <scope>NUCLEOTIDE SEQUENCE [LARGE SCALE GENOMIC DNA]</scope>
    <source>
        <strain evidence="8 11">BIOML-A13</strain>
        <strain evidence="9 10">BIOML-A3</strain>
    </source>
</reference>
<dbReference type="EMBL" id="WNBW01000004">
    <property type="protein sequence ID" value="MTU04171.1"/>
    <property type="molecule type" value="Genomic_DNA"/>
</dbReference>
<dbReference type="RefSeq" id="WP_021718793.1">
    <property type="nucleotide sequence ID" value="NZ_AP019004.1"/>
</dbReference>
<proteinExistence type="predicted"/>
<name>A0A3G9GQG0_9FIRM</name>
<accession>A0A3G9GQG0</accession>
<dbReference type="Proteomes" id="UP000484547">
    <property type="component" value="Unassembled WGS sequence"/>
</dbReference>
<feature type="transmembrane region" description="Helical" evidence="6">
    <location>
        <begin position="38"/>
        <end position="55"/>
    </location>
</feature>
<evidence type="ECO:0000256" key="2">
    <source>
        <dbReference type="ARBA" id="ARBA00022475"/>
    </source>
</evidence>
<feature type="transmembrane region" description="Helical" evidence="6">
    <location>
        <begin position="202"/>
        <end position="224"/>
    </location>
</feature>
<gene>
    <name evidence="7" type="ORF">BN533_01893</name>
    <name evidence="8" type="ORF">GMD11_07510</name>
    <name evidence="9" type="ORF">GMD18_07165</name>
</gene>
<dbReference type="EMBL" id="CBDS010000100">
    <property type="protein sequence ID" value="CDB46880.1"/>
    <property type="molecule type" value="Genomic_DNA"/>
</dbReference>
<dbReference type="PANTHER" id="PTHR30482:SF10">
    <property type="entry name" value="HIGH-AFFINITY BRANCHED-CHAIN AMINO ACID TRANSPORT PROTEIN BRAE"/>
    <property type="match status" value="1"/>
</dbReference>
<comment type="subcellular location">
    <subcellularLocation>
        <location evidence="1">Cell membrane</location>
        <topology evidence="1">Multi-pass membrane protein</topology>
    </subcellularLocation>
</comment>
<dbReference type="Pfam" id="PF02653">
    <property type="entry name" value="BPD_transp_2"/>
    <property type="match status" value="1"/>
</dbReference>
<protein>
    <submittedName>
        <fullName evidence="7 8">Branched-chain amino acid ABC transporter permease</fullName>
    </submittedName>
</protein>
<dbReference type="OrthoDB" id="9789927at2"/>
<keyword evidence="4 6" id="KW-1133">Transmembrane helix</keyword>
<comment type="caution">
    <text evidence="7">The sequence shown here is derived from an EMBL/GenBank/DDBJ whole genome shotgun (WGS) entry which is preliminary data.</text>
</comment>
<feature type="transmembrane region" description="Helical" evidence="6">
    <location>
        <begin position="118"/>
        <end position="136"/>
    </location>
</feature>
<evidence type="ECO:0000256" key="1">
    <source>
        <dbReference type="ARBA" id="ARBA00004651"/>
    </source>
</evidence>
<dbReference type="GeneID" id="49406152"/>
<feature type="transmembrane region" description="Helical" evidence="6">
    <location>
        <begin position="67"/>
        <end position="86"/>
    </location>
</feature>
<evidence type="ECO:0000313" key="11">
    <source>
        <dbReference type="Proteomes" id="UP000484547"/>
    </source>
</evidence>
<evidence type="ECO:0000256" key="3">
    <source>
        <dbReference type="ARBA" id="ARBA00022692"/>
    </source>
</evidence>
<evidence type="ECO:0000256" key="6">
    <source>
        <dbReference type="SAM" id="Phobius"/>
    </source>
</evidence>
<feature type="transmembrane region" description="Helical" evidence="6">
    <location>
        <begin position="92"/>
        <end position="111"/>
    </location>
</feature>
<keyword evidence="2" id="KW-1003">Cell membrane</keyword>
<accession>R6ICA5</accession>
<keyword evidence="5 6" id="KW-0472">Membrane</keyword>
<dbReference type="Proteomes" id="UP000443070">
    <property type="component" value="Unassembled WGS sequence"/>
</dbReference>
<evidence type="ECO:0000313" key="9">
    <source>
        <dbReference type="EMBL" id="MTU04171.1"/>
    </source>
</evidence>
<evidence type="ECO:0000313" key="7">
    <source>
        <dbReference type="EMBL" id="CDB46880.1"/>
    </source>
</evidence>
<sequence>MNALRKKDLLTLVACAVLFAVMQGLMMAEIIGPFWELNIVLICINIILSVSLNLINGYTGQFSIGHAGFLAVGAYTGAIVTVKLGFSYELALIAGTVAAGFLGFLIGLPTLRLNGDYLAIATLGLGEIIRICILNIDYVGGASGLMGIPRLTNFPWVFWIMIFIIFFIKNFKNSAPGRCCLAIRENEIAADTMGIDTTKYKVMAFTLGAAFAGTAGVLFSHYFYIAHPASFTFMRSFDILTMVVLGGLGSMTGAITGAVLLTFISAYLAEYPEWRMIIYSITLIVLMLRRPQGLFGNKELSLKMFHLGGGKDGSTAESK</sequence>
<dbReference type="EMBL" id="WNBM01000004">
    <property type="protein sequence ID" value="MTT76107.1"/>
    <property type="molecule type" value="Genomic_DNA"/>
</dbReference>
<keyword evidence="3 6" id="KW-0812">Transmembrane</keyword>
<dbReference type="GO" id="GO:0015658">
    <property type="term" value="F:branched-chain amino acid transmembrane transporter activity"/>
    <property type="evidence" value="ECO:0007669"/>
    <property type="project" value="InterPro"/>
</dbReference>
<dbReference type="GO" id="GO:0005886">
    <property type="term" value="C:plasma membrane"/>
    <property type="evidence" value="ECO:0007669"/>
    <property type="project" value="UniProtKB-SubCell"/>
</dbReference>
<dbReference type="PANTHER" id="PTHR30482">
    <property type="entry name" value="HIGH-AFFINITY BRANCHED-CHAIN AMINO ACID TRANSPORT SYSTEM PERMEASE"/>
    <property type="match status" value="1"/>
</dbReference>
<dbReference type="InterPro" id="IPR043428">
    <property type="entry name" value="LivM-like"/>
</dbReference>
<organism evidence="7">
    <name type="scientific">Phascolarctobacterium faecium</name>
    <dbReference type="NCBI Taxonomy" id="33025"/>
    <lineage>
        <taxon>Bacteria</taxon>
        <taxon>Bacillati</taxon>
        <taxon>Bacillota</taxon>
        <taxon>Negativicutes</taxon>
        <taxon>Acidaminococcales</taxon>
        <taxon>Acidaminococcaceae</taxon>
        <taxon>Phascolarctobacterium</taxon>
    </lineage>
</organism>
<evidence type="ECO:0000313" key="8">
    <source>
        <dbReference type="EMBL" id="MTT76107.1"/>
    </source>
</evidence>
<dbReference type="AlphaFoldDB" id="A0A3G9GQG0"/>
<feature type="transmembrane region" description="Helical" evidence="6">
    <location>
        <begin position="148"/>
        <end position="168"/>
    </location>
</feature>
<feature type="transmembrane region" description="Helical" evidence="6">
    <location>
        <begin position="244"/>
        <end position="269"/>
    </location>
</feature>
<dbReference type="CDD" id="cd06581">
    <property type="entry name" value="TM_PBP1_LivM_like"/>
    <property type="match status" value="1"/>
</dbReference>